<name>A0A538TJB3_UNCEI</name>
<reference evidence="5 6" key="1">
    <citation type="journal article" date="2019" name="Nat. Microbiol.">
        <title>Mediterranean grassland soil C-N compound turnover is dependent on rainfall and depth, and is mediated by genomically divergent microorganisms.</title>
        <authorList>
            <person name="Diamond S."/>
            <person name="Andeer P.F."/>
            <person name="Li Z."/>
            <person name="Crits-Christoph A."/>
            <person name="Burstein D."/>
            <person name="Anantharaman K."/>
            <person name="Lane K.R."/>
            <person name="Thomas B.C."/>
            <person name="Pan C."/>
            <person name="Northen T.R."/>
            <person name="Banfield J.F."/>
        </authorList>
    </citation>
    <scope>NUCLEOTIDE SEQUENCE [LARGE SCALE GENOMIC DNA]</scope>
    <source>
        <strain evidence="5">WS_8</strain>
    </source>
</reference>
<dbReference type="Pfam" id="PF08241">
    <property type="entry name" value="Methyltransf_11"/>
    <property type="match status" value="1"/>
</dbReference>
<comment type="caution">
    <text evidence="5">The sequence shown here is derived from an EMBL/GenBank/DDBJ whole genome shotgun (WGS) entry which is preliminary data.</text>
</comment>
<dbReference type="Proteomes" id="UP000316609">
    <property type="component" value="Unassembled WGS sequence"/>
</dbReference>
<dbReference type="InterPro" id="IPR029063">
    <property type="entry name" value="SAM-dependent_MTases_sf"/>
</dbReference>
<keyword evidence="2 5" id="KW-0489">Methyltransferase</keyword>
<protein>
    <submittedName>
        <fullName evidence="5">Class I SAM-dependent methyltransferase</fullName>
    </submittedName>
</protein>
<dbReference type="PANTHER" id="PTHR44942">
    <property type="entry name" value="METHYLTRANSF_11 DOMAIN-CONTAINING PROTEIN"/>
    <property type="match status" value="1"/>
</dbReference>
<feature type="domain" description="Methyltransferase type 11" evidence="4">
    <location>
        <begin position="54"/>
        <end position="141"/>
    </location>
</feature>
<dbReference type="Gene3D" id="3.40.50.150">
    <property type="entry name" value="Vaccinia Virus protein VP39"/>
    <property type="match status" value="1"/>
</dbReference>
<evidence type="ECO:0000256" key="3">
    <source>
        <dbReference type="ARBA" id="ARBA00022679"/>
    </source>
</evidence>
<dbReference type="CDD" id="cd02440">
    <property type="entry name" value="AdoMet_MTases"/>
    <property type="match status" value="1"/>
</dbReference>
<evidence type="ECO:0000313" key="6">
    <source>
        <dbReference type="Proteomes" id="UP000316609"/>
    </source>
</evidence>
<dbReference type="SUPFAM" id="SSF53335">
    <property type="entry name" value="S-adenosyl-L-methionine-dependent methyltransferases"/>
    <property type="match status" value="1"/>
</dbReference>
<dbReference type="GO" id="GO:0032259">
    <property type="term" value="P:methylation"/>
    <property type="evidence" value="ECO:0007669"/>
    <property type="project" value="UniProtKB-KW"/>
</dbReference>
<dbReference type="EMBL" id="VBOY01000101">
    <property type="protein sequence ID" value="TMQ63712.1"/>
    <property type="molecule type" value="Genomic_DNA"/>
</dbReference>
<accession>A0A538TJB3</accession>
<sequence length="257" mass="28553">MPDEHASKLHEMNPTRRFADRASDYRRYRPDYPAAAIDAVLDGLGDPARLRVGDIGAGTGIASRLLAERGAFVLAVEPNAEMRAAAEPHGRVEWHAGQAEATGLAGASLDLVVCAQAFHWFREAAALEEFHRILAARGRLALVWNSRDRSDALTLGYIEAIHEVNGEHPAEARTFDSARVGESGLFTTPRLETYPHHQTLDRTGLIGRAISASYVPREGKAFTRLKGLLDELWQRHHDERGLITMRYVTQVYLAQRI</sequence>
<keyword evidence="3 5" id="KW-0808">Transferase</keyword>
<evidence type="ECO:0000313" key="5">
    <source>
        <dbReference type="EMBL" id="TMQ63712.1"/>
    </source>
</evidence>
<organism evidence="5 6">
    <name type="scientific">Eiseniibacteriota bacterium</name>
    <dbReference type="NCBI Taxonomy" id="2212470"/>
    <lineage>
        <taxon>Bacteria</taxon>
        <taxon>Candidatus Eiseniibacteriota</taxon>
    </lineage>
</organism>
<evidence type="ECO:0000256" key="1">
    <source>
        <dbReference type="ARBA" id="ARBA00008361"/>
    </source>
</evidence>
<dbReference type="PANTHER" id="PTHR44942:SF4">
    <property type="entry name" value="METHYLTRANSFERASE TYPE 11 DOMAIN-CONTAINING PROTEIN"/>
    <property type="match status" value="1"/>
</dbReference>
<proteinExistence type="inferred from homology"/>
<dbReference type="GO" id="GO:0008757">
    <property type="term" value="F:S-adenosylmethionine-dependent methyltransferase activity"/>
    <property type="evidence" value="ECO:0007669"/>
    <property type="project" value="InterPro"/>
</dbReference>
<comment type="similarity">
    <text evidence="1">Belongs to the methyltransferase superfamily.</text>
</comment>
<dbReference type="InterPro" id="IPR051052">
    <property type="entry name" value="Diverse_substrate_MTase"/>
</dbReference>
<evidence type="ECO:0000256" key="2">
    <source>
        <dbReference type="ARBA" id="ARBA00022603"/>
    </source>
</evidence>
<evidence type="ECO:0000259" key="4">
    <source>
        <dbReference type="Pfam" id="PF08241"/>
    </source>
</evidence>
<dbReference type="InterPro" id="IPR013216">
    <property type="entry name" value="Methyltransf_11"/>
</dbReference>
<dbReference type="AlphaFoldDB" id="A0A538TJB3"/>
<gene>
    <name evidence="5" type="ORF">E6K78_10200</name>
</gene>